<dbReference type="GO" id="GO:0009061">
    <property type="term" value="P:anaerobic respiration"/>
    <property type="evidence" value="ECO:0007669"/>
    <property type="project" value="InterPro"/>
</dbReference>
<evidence type="ECO:0000313" key="2">
    <source>
        <dbReference type="EMBL" id="MCA9756809.1"/>
    </source>
</evidence>
<dbReference type="SUPFAM" id="SSF48695">
    <property type="entry name" value="Multiheme cytochromes"/>
    <property type="match status" value="2"/>
</dbReference>
<dbReference type="EMBL" id="JAGQHS010000068">
    <property type="protein sequence ID" value="MCA9756809.1"/>
    <property type="molecule type" value="Genomic_DNA"/>
</dbReference>
<proteinExistence type="predicted"/>
<dbReference type="Gene3D" id="3.90.10.10">
    <property type="entry name" value="Cytochrome C3"/>
    <property type="match status" value="1"/>
</dbReference>
<keyword evidence="2" id="KW-0560">Oxidoreductase</keyword>
<organism evidence="2 3">
    <name type="scientific">Eiseniibacteriota bacterium</name>
    <dbReference type="NCBI Taxonomy" id="2212470"/>
    <lineage>
        <taxon>Bacteria</taxon>
        <taxon>Candidatus Eiseniibacteriota</taxon>
    </lineage>
</organism>
<reference evidence="2" key="1">
    <citation type="submission" date="2020-04" db="EMBL/GenBank/DDBJ databases">
        <authorList>
            <person name="Zhang T."/>
        </authorList>
    </citation>
    <scope>NUCLEOTIDE SEQUENCE</scope>
    <source>
        <strain evidence="2">HKST-UBA02</strain>
    </source>
</reference>
<dbReference type="GO" id="GO:0050140">
    <property type="term" value="F:nitrate reductase (cytochrome) activity"/>
    <property type="evidence" value="ECO:0007669"/>
    <property type="project" value="UniProtKB-EC"/>
</dbReference>
<evidence type="ECO:0000313" key="3">
    <source>
        <dbReference type="Proteomes" id="UP000739538"/>
    </source>
</evidence>
<dbReference type="Pfam" id="PF03892">
    <property type="entry name" value="NapB"/>
    <property type="match status" value="1"/>
</dbReference>
<sequence length="289" mass="30078">MSSPGPLGSRPTQILLAAAIAAAAIGFFVGIDDGVPRSEIENAFEPRPSSRQSEEGEDASAAVTYEQLGALGPAALGGNRYTVADLGVPEVDLSKEVAIDASAKPATLADRALRRAYDGAPPTIPHDVDQMTAGSCVACHATALRVGENSAPLIPHAYYANCQQCHVVESSLFDSRPLATSRFVGLPAPKEGARAWKGAPPTIPHATWMRENCRACHGPTGSLGLRTSHPGRANCLQCHARSASMDPYEPTIAALLYKPPAALLQAVGPPRTEESHSNDVGDGATGTSQ</sequence>
<gene>
    <name evidence="2" type="ORF">KDA27_13480</name>
</gene>
<reference evidence="2" key="2">
    <citation type="journal article" date="2021" name="Microbiome">
        <title>Successional dynamics and alternative stable states in a saline activated sludge microbial community over 9 years.</title>
        <authorList>
            <person name="Wang Y."/>
            <person name="Ye J."/>
            <person name="Ju F."/>
            <person name="Liu L."/>
            <person name="Boyd J.A."/>
            <person name="Deng Y."/>
            <person name="Parks D.H."/>
            <person name="Jiang X."/>
            <person name="Yin X."/>
            <person name="Woodcroft B.J."/>
            <person name="Tyson G.W."/>
            <person name="Hugenholtz P."/>
            <person name="Polz M.F."/>
            <person name="Zhang T."/>
        </authorList>
    </citation>
    <scope>NUCLEOTIDE SEQUENCE</scope>
    <source>
        <strain evidence="2">HKST-UBA02</strain>
    </source>
</reference>
<feature type="region of interest" description="Disordered" evidence="1">
    <location>
        <begin position="266"/>
        <end position="289"/>
    </location>
</feature>
<evidence type="ECO:0000256" key="1">
    <source>
        <dbReference type="SAM" id="MobiDB-lite"/>
    </source>
</evidence>
<comment type="caution">
    <text evidence="2">The sequence shown here is derived from an EMBL/GenBank/DDBJ whole genome shotgun (WGS) entry which is preliminary data.</text>
</comment>
<protein>
    <submittedName>
        <fullName evidence="2">Nitrate reductase cytochrome c-type subunit</fullName>
        <ecNumber evidence="2">1.9.6.1</ecNumber>
    </submittedName>
</protein>
<dbReference type="AlphaFoldDB" id="A0A956NH63"/>
<accession>A0A956NH63</accession>
<name>A0A956NH63_UNCEI</name>
<dbReference type="InterPro" id="IPR036280">
    <property type="entry name" value="Multihaem_cyt_sf"/>
</dbReference>
<dbReference type="InterPro" id="IPR005591">
    <property type="entry name" value="NapB"/>
</dbReference>
<dbReference type="EC" id="1.9.6.1" evidence="2"/>
<dbReference type="Proteomes" id="UP000739538">
    <property type="component" value="Unassembled WGS sequence"/>
</dbReference>